<dbReference type="EMBL" id="BLAF01000006">
    <property type="protein sequence ID" value="GES18019.1"/>
    <property type="molecule type" value="Genomic_DNA"/>
</dbReference>
<gene>
    <name evidence="1" type="ORF">Aple_009140</name>
</gene>
<reference evidence="1 2" key="1">
    <citation type="submission" date="2019-10" db="EMBL/GenBank/DDBJ databases">
        <title>Whole genome shotgun sequence of Acrocarpospora pleiomorpha NBRC 16267.</title>
        <authorList>
            <person name="Ichikawa N."/>
            <person name="Kimura A."/>
            <person name="Kitahashi Y."/>
            <person name="Komaki H."/>
            <person name="Oguchi A."/>
        </authorList>
    </citation>
    <scope>NUCLEOTIDE SEQUENCE [LARGE SCALE GENOMIC DNA]</scope>
    <source>
        <strain evidence="1 2">NBRC 16267</strain>
    </source>
</reference>
<name>A0A5M3XCU9_9ACTN</name>
<dbReference type="AlphaFoldDB" id="A0A5M3XCU9"/>
<sequence>MIDLLKPSNKVIVVLTVFRKTQDGTQAADINRAIAAKKRCEAEHDLTITHVFERSA</sequence>
<evidence type="ECO:0000313" key="2">
    <source>
        <dbReference type="Proteomes" id="UP000377595"/>
    </source>
</evidence>
<dbReference type="Proteomes" id="UP000377595">
    <property type="component" value="Unassembled WGS sequence"/>
</dbReference>
<organism evidence="1 2">
    <name type="scientific">Acrocarpospora pleiomorpha</name>
    <dbReference type="NCBI Taxonomy" id="90975"/>
    <lineage>
        <taxon>Bacteria</taxon>
        <taxon>Bacillati</taxon>
        <taxon>Actinomycetota</taxon>
        <taxon>Actinomycetes</taxon>
        <taxon>Streptosporangiales</taxon>
        <taxon>Streptosporangiaceae</taxon>
        <taxon>Acrocarpospora</taxon>
    </lineage>
</organism>
<comment type="caution">
    <text evidence="1">The sequence shown here is derived from an EMBL/GenBank/DDBJ whole genome shotgun (WGS) entry which is preliminary data.</text>
</comment>
<protein>
    <submittedName>
        <fullName evidence="1">Uncharacterized protein</fullName>
    </submittedName>
</protein>
<keyword evidence="2" id="KW-1185">Reference proteome</keyword>
<proteinExistence type="predicted"/>
<accession>A0A5M3XCU9</accession>
<evidence type="ECO:0000313" key="1">
    <source>
        <dbReference type="EMBL" id="GES18019.1"/>
    </source>
</evidence>